<evidence type="ECO:0008006" key="4">
    <source>
        <dbReference type="Google" id="ProtNLM"/>
    </source>
</evidence>
<feature type="chain" id="PRO_5046775272" description="Lipoprotein" evidence="1">
    <location>
        <begin position="23"/>
        <end position="144"/>
    </location>
</feature>
<keyword evidence="1" id="KW-0732">Signal</keyword>
<protein>
    <recommendedName>
        <fullName evidence="4">Lipoprotein</fullName>
    </recommendedName>
</protein>
<keyword evidence="3" id="KW-1185">Reference proteome</keyword>
<evidence type="ECO:0000313" key="2">
    <source>
        <dbReference type="EMBL" id="MBC3845705.1"/>
    </source>
</evidence>
<comment type="caution">
    <text evidence="2">The sequence shown here is derived from an EMBL/GenBank/DDBJ whole genome shotgun (WGS) entry which is preliminary data.</text>
</comment>
<proteinExistence type="predicted"/>
<organism evidence="2 3">
    <name type="scientific">Winogradskyella echinorum</name>
    <dbReference type="NCBI Taxonomy" id="538189"/>
    <lineage>
        <taxon>Bacteria</taxon>
        <taxon>Pseudomonadati</taxon>
        <taxon>Bacteroidota</taxon>
        <taxon>Flavobacteriia</taxon>
        <taxon>Flavobacteriales</taxon>
        <taxon>Flavobacteriaceae</taxon>
        <taxon>Winogradskyella</taxon>
    </lineage>
</organism>
<evidence type="ECO:0000313" key="3">
    <source>
        <dbReference type="Proteomes" id="UP000607435"/>
    </source>
</evidence>
<reference evidence="2 3" key="1">
    <citation type="submission" date="2020-08" db="EMBL/GenBank/DDBJ databases">
        <title>Winogradskyella ouciana sp. nov., isolated from the hadal seawater of the Mariana Trench.</title>
        <authorList>
            <person name="He X."/>
        </authorList>
    </citation>
    <scope>NUCLEOTIDE SEQUENCE [LARGE SCALE GENOMIC DNA]</scope>
    <source>
        <strain evidence="2 3">KCTC 22026</strain>
    </source>
</reference>
<name>A0ABR6Y0C5_9FLAO</name>
<dbReference type="RefSeq" id="WP_186844805.1">
    <property type="nucleotide sequence ID" value="NZ_JACOME010000001.1"/>
</dbReference>
<dbReference type="EMBL" id="JACOME010000001">
    <property type="protein sequence ID" value="MBC3845705.1"/>
    <property type="molecule type" value="Genomic_DNA"/>
</dbReference>
<gene>
    <name evidence="2" type="ORF">H6H04_04900</name>
</gene>
<accession>A0ABR6Y0C5</accession>
<dbReference type="Proteomes" id="UP000607435">
    <property type="component" value="Unassembled WGS sequence"/>
</dbReference>
<sequence length="144" mass="16398">MKTINNASVLVLILLLSLFNCASGPKLQKAIPSEFKDAYFQKWNAGIKEGGSGIKIFIELNDASIQLDSIYFRESVTKLFVYPNNKNLYVGKYRSNVTRSKIPFNLSNNDCVVSYIYKEETLYFKISNLTEKTPLNYPISHPNN</sequence>
<feature type="signal peptide" evidence="1">
    <location>
        <begin position="1"/>
        <end position="22"/>
    </location>
</feature>
<evidence type="ECO:0000256" key="1">
    <source>
        <dbReference type="SAM" id="SignalP"/>
    </source>
</evidence>